<dbReference type="InterPro" id="IPR036291">
    <property type="entry name" value="NAD(P)-bd_dom_sf"/>
</dbReference>
<sequence>MKDKPWLVDQITVIGPGLMGGSIAKACMERALSKRLVIGAREDELALLKKSGLNAAFYNDFGLSVKGSDLVVLCVPLEALKPILLVIKDFIGPETIVTDVTSVKREVISLFSEILTEKVQWIGSHPMAGSEKSGFESSTSRLFEGSITILTPGSHVGSQALDIVKTFWEKLGSKTITLSAEEHDGLVSEISHLPHLLSAVLMTTVSLRSLTVAGPGFRDITRIASGCPHLWKSILLANRHSVYEAGKKFILDLEEALKILQIGDEKALLELLNKAHIRRKGLDKK</sequence>
<dbReference type="EMBL" id="CP065956">
    <property type="protein sequence ID" value="QSR86152.1"/>
    <property type="molecule type" value="Genomic_DNA"/>
</dbReference>
<dbReference type="PANTHER" id="PTHR21363">
    <property type="entry name" value="PREPHENATE DEHYDROGENASE"/>
    <property type="match status" value="1"/>
</dbReference>
<evidence type="ECO:0000256" key="1">
    <source>
        <dbReference type="ARBA" id="ARBA00023002"/>
    </source>
</evidence>
<dbReference type="SUPFAM" id="SSF51735">
    <property type="entry name" value="NAD(P)-binding Rossmann-fold domains"/>
    <property type="match status" value="1"/>
</dbReference>
<keyword evidence="4" id="KW-1185">Reference proteome</keyword>
<dbReference type="SUPFAM" id="SSF48179">
    <property type="entry name" value="6-phosphogluconate dehydrogenase C-terminal domain-like"/>
    <property type="match status" value="1"/>
</dbReference>
<dbReference type="InterPro" id="IPR050812">
    <property type="entry name" value="Preph/Arog_dehydrog"/>
</dbReference>
<keyword evidence="1" id="KW-0560">Oxidoreductase</keyword>
<proteinExistence type="predicted"/>
<evidence type="ECO:0000313" key="3">
    <source>
        <dbReference type="EMBL" id="QSR86152.1"/>
    </source>
</evidence>
<evidence type="ECO:0000259" key="2">
    <source>
        <dbReference type="PROSITE" id="PS51176"/>
    </source>
</evidence>
<dbReference type="InterPro" id="IPR046826">
    <property type="entry name" value="PDH_N"/>
</dbReference>
<feature type="domain" description="Prephenate/arogenate dehydrogenase" evidence="2">
    <location>
        <begin position="9"/>
        <end position="285"/>
    </location>
</feature>
<gene>
    <name evidence="3" type="ORF">EM20IM_06480</name>
</gene>
<dbReference type="InterPro" id="IPR008927">
    <property type="entry name" value="6-PGluconate_DH-like_C_sf"/>
</dbReference>
<evidence type="ECO:0000313" key="4">
    <source>
        <dbReference type="Proteomes" id="UP000663088"/>
    </source>
</evidence>
<dbReference type="InterPro" id="IPR003099">
    <property type="entry name" value="Prephen_DH"/>
</dbReference>
<dbReference type="Pfam" id="PF20463">
    <property type="entry name" value="PDH_C"/>
    <property type="match status" value="1"/>
</dbReference>
<dbReference type="InterPro" id="IPR046825">
    <property type="entry name" value="PDH_C"/>
</dbReference>
<accession>A0ABX7PT54</accession>
<name>A0ABX7PT54_9BACT</name>
<dbReference type="PROSITE" id="PS51176">
    <property type="entry name" value="PDH_ADH"/>
    <property type="match status" value="1"/>
</dbReference>
<dbReference type="PANTHER" id="PTHR21363:SF0">
    <property type="entry name" value="PREPHENATE DEHYDROGENASE [NADP(+)]"/>
    <property type="match status" value="1"/>
</dbReference>
<organism evidence="3 4">
    <name type="scientific">Candidatus Methylacidiphilum infernorum</name>
    <dbReference type="NCBI Taxonomy" id="511746"/>
    <lineage>
        <taxon>Bacteria</taxon>
        <taxon>Pseudomonadati</taxon>
        <taxon>Verrucomicrobiota</taxon>
        <taxon>Methylacidiphilae</taxon>
        <taxon>Methylacidiphilales</taxon>
        <taxon>Methylacidiphilaceae</taxon>
        <taxon>Methylacidiphilum (ex Ratnadevi et al. 2023)</taxon>
    </lineage>
</organism>
<dbReference type="Proteomes" id="UP000663088">
    <property type="component" value="Chromosome"/>
</dbReference>
<dbReference type="Gene3D" id="3.40.50.720">
    <property type="entry name" value="NAD(P)-binding Rossmann-like Domain"/>
    <property type="match status" value="1"/>
</dbReference>
<reference evidence="3 4" key="1">
    <citation type="submission" date="2020-12" db="EMBL/GenBank/DDBJ databases">
        <authorList>
            <person name="Awala S.I."/>
            <person name="Gwak J.-H."/>
            <person name="Kim S.-J."/>
            <person name="Rhee S.-K."/>
        </authorList>
    </citation>
    <scope>NUCLEOTIDE SEQUENCE [LARGE SCALE GENOMIC DNA]</scope>
    <source>
        <strain evidence="3 4">IT5</strain>
    </source>
</reference>
<dbReference type="Pfam" id="PF02153">
    <property type="entry name" value="PDH_N"/>
    <property type="match status" value="1"/>
</dbReference>
<dbReference type="Gene3D" id="1.10.3660.10">
    <property type="entry name" value="6-phosphogluconate dehydrogenase C-terminal like domain"/>
    <property type="match status" value="1"/>
</dbReference>
<dbReference type="RefSeq" id="WP_206844625.1">
    <property type="nucleotide sequence ID" value="NZ_CP065956.1"/>
</dbReference>
<protein>
    <submittedName>
        <fullName evidence="3">Prephenate dehydrogenase/arogenate dehydrogenase family protein</fullName>
    </submittedName>
</protein>